<dbReference type="AlphaFoldDB" id="A0AAW1FJ69"/>
<accession>A0AAW1FJ69</accession>
<dbReference type="EMBL" id="JBCEZU010000056">
    <property type="protein sequence ID" value="KAK9534556.1"/>
    <property type="molecule type" value="Genomic_DNA"/>
</dbReference>
<keyword evidence="2" id="KW-1185">Reference proteome</keyword>
<reference evidence="1 2" key="1">
    <citation type="journal article" date="2024" name="Genome Biol. Evol.">
        <title>Chromosome-level genome assembly of the viviparous eelpout Zoarces viviparus.</title>
        <authorList>
            <person name="Fuhrmann N."/>
            <person name="Brasseur M.V."/>
            <person name="Bakowski C.E."/>
            <person name="Podsiadlowski L."/>
            <person name="Prost S."/>
            <person name="Krehenwinkel H."/>
            <person name="Mayer C."/>
        </authorList>
    </citation>
    <scope>NUCLEOTIDE SEQUENCE [LARGE SCALE GENOMIC DNA]</scope>
    <source>
        <strain evidence="1">NO-MEL_2022_Ind0_liver</strain>
    </source>
</reference>
<evidence type="ECO:0000313" key="2">
    <source>
        <dbReference type="Proteomes" id="UP001488805"/>
    </source>
</evidence>
<organism evidence="1 2">
    <name type="scientific">Zoarces viviparus</name>
    <name type="common">Viviparous eelpout</name>
    <name type="synonym">Blennius viviparus</name>
    <dbReference type="NCBI Taxonomy" id="48416"/>
    <lineage>
        <taxon>Eukaryota</taxon>
        <taxon>Metazoa</taxon>
        <taxon>Chordata</taxon>
        <taxon>Craniata</taxon>
        <taxon>Vertebrata</taxon>
        <taxon>Euteleostomi</taxon>
        <taxon>Actinopterygii</taxon>
        <taxon>Neopterygii</taxon>
        <taxon>Teleostei</taxon>
        <taxon>Neoteleostei</taxon>
        <taxon>Acanthomorphata</taxon>
        <taxon>Eupercaria</taxon>
        <taxon>Perciformes</taxon>
        <taxon>Cottioidei</taxon>
        <taxon>Zoarcales</taxon>
        <taxon>Zoarcidae</taxon>
        <taxon>Zoarcinae</taxon>
        <taxon>Zoarces</taxon>
    </lineage>
</organism>
<name>A0AAW1FJ69_ZOAVI</name>
<gene>
    <name evidence="1" type="ORF">VZT92_006995</name>
</gene>
<sequence length="75" mass="7883">MHSGSEMEGWKAAALRERVIGGGGRGLLGEPTLDPSSGPVYPLWAEVERLISRGGDLVRACESDGGTNKSSKVGW</sequence>
<dbReference type="Proteomes" id="UP001488805">
    <property type="component" value="Unassembled WGS sequence"/>
</dbReference>
<evidence type="ECO:0000313" key="1">
    <source>
        <dbReference type="EMBL" id="KAK9534556.1"/>
    </source>
</evidence>
<proteinExistence type="predicted"/>
<comment type="caution">
    <text evidence="1">The sequence shown here is derived from an EMBL/GenBank/DDBJ whole genome shotgun (WGS) entry which is preliminary data.</text>
</comment>
<protein>
    <submittedName>
        <fullName evidence="1">Uncharacterized protein</fullName>
    </submittedName>
</protein>